<accession>Q69VD6</accession>
<proteinExistence type="predicted"/>
<dbReference type="Proteomes" id="UP000000763">
    <property type="component" value="Chromosome 6"/>
</dbReference>
<dbReference type="EMBL" id="AP004236">
    <property type="protein sequence ID" value="BAD33045.1"/>
    <property type="molecule type" value="Genomic_DNA"/>
</dbReference>
<evidence type="ECO:0000313" key="3">
    <source>
        <dbReference type="Proteomes" id="UP000000763"/>
    </source>
</evidence>
<protein>
    <submittedName>
        <fullName evidence="2">Uncharacterized protein</fullName>
    </submittedName>
</protein>
<organism evidence="2 3">
    <name type="scientific">Oryza sativa subsp. japonica</name>
    <name type="common">Rice</name>
    <dbReference type="NCBI Taxonomy" id="39947"/>
    <lineage>
        <taxon>Eukaryota</taxon>
        <taxon>Viridiplantae</taxon>
        <taxon>Streptophyta</taxon>
        <taxon>Embryophyta</taxon>
        <taxon>Tracheophyta</taxon>
        <taxon>Spermatophyta</taxon>
        <taxon>Magnoliopsida</taxon>
        <taxon>Liliopsida</taxon>
        <taxon>Poales</taxon>
        <taxon>Poaceae</taxon>
        <taxon>BOP clade</taxon>
        <taxon>Oryzoideae</taxon>
        <taxon>Oryzeae</taxon>
        <taxon>Oryzinae</taxon>
        <taxon>Oryza</taxon>
        <taxon>Oryza sativa</taxon>
    </lineage>
</organism>
<gene>
    <name evidence="2" type="primary">P0417D05.24</name>
</gene>
<dbReference type="AlphaFoldDB" id="Q69VD6"/>
<evidence type="ECO:0000256" key="1">
    <source>
        <dbReference type="SAM" id="MobiDB-lite"/>
    </source>
</evidence>
<evidence type="ECO:0000313" key="2">
    <source>
        <dbReference type="EMBL" id="BAD33045.1"/>
    </source>
</evidence>
<reference evidence="3" key="1">
    <citation type="journal article" date="2005" name="Nature">
        <title>The map-based sequence of the rice genome.</title>
        <authorList>
            <consortium name="International rice genome sequencing project (IRGSP)"/>
            <person name="Matsumoto T."/>
            <person name="Wu J."/>
            <person name="Kanamori H."/>
            <person name="Katayose Y."/>
            <person name="Fujisawa M."/>
            <person name="Namiki N."/>
            <person name="Mizuno H."/>
            <person name="Yamamoto K."/>
            <person name="Antonio B.A."/>
            <person name="Baba T."/>
            <person name="Sakata K."/>
            <person name="Nagamura Y."/>
            <person name="Aoki H."/>
            <person name="Arikawa K."/>
            <person name="Arita K."/>
            <person name="Bito T."/>
            <person name="Chiden Y."/>
            <person name="Fujitsuka N."/>
            <person name="Fukunaka R."/>
            <person name="Hamada M."/>
            <person name="Harada C."/>
            <person name="Hayashi A."/>
            <person name="Hijishita S."/>
            <person name="Honda M."/>
            <person name="Hosokawa S."/>
            <person name="Ichikawa Y."/>
            <person name="Idonuma A."/>
            <person name="Iijima M."/>
            <person name="Ikeda M."/>
            <person name="Ikeno M."/>
            <person name="Ito K."/>
            <person name="Ito S."/>
            <person name="Ito T."/>
            <person name="Ito Y."/>
            <person name="Ito Y."/>
            <person name="Iwabuchi A."/>
            <person name="Kamiya K."/>
            <person name="Karasawa W."/>
            <person name="Kurita K."/>
            <person name="Katagiri S."/>
            <person name="Kikuta A."/>
            <person name="Kobayashi H."/>
            <person name="Kobayashi N."/>
            <person name="Machita K."/>
            <person name="Maehara T."/>
            <person name="Masukawa M."/>
            <person name="Mizubayashi T."/>
            <person name="Mukai Y."/>
            <person name="Nagasaki H."/>
            <person name="Nagata Y."/>
            <person name="Naito S."/>
            <person name="Nakashima M."/>
            <person name="Nakama Y."/>
            <person name="Nakamichi Y."/>
            <person name="Nakamura M."/>
            <person name="Meguro A."/>
            <person name="Negishi M."/>
            <person name="Ohta I."/>
            <person name="Ohta T."/>
            <person name="Okamoto M."/>
            <person name="Ono N."/>
            <person name="Saji S."/>
            <person name="Sakaguchi M."/>
            <person name="Sakai K."/>
            <person name="Shibata M."/>
            <person name="Shimokawa T."/>
            <person name="Song J."/>
            <person name="Takazaki Y."/>
            <person name="Terasawa K."/>
            <person name="Tsugane M."/>
            <person name="Tsuji K."/>
            <person name="Ueda S."/>
            <person name="Waki K."/>
            <person name="Yamagata H."/>
            <person name="Yamamoto M."/>
            <person name="Yamamoto S."/>
            <person name="Yamane H."/>
            <person name="Yoshiki S."/>
            <person name="Yoshihara R."/>
            <person name="Yukawa K."/>
            <person name="Zhong H."/>
            <person name="Yano M."/>
            <person name="Yuan Q."/>
            <person name="Ouyang S."/>
            <person name="Liu J."/>
            <person name="Jones K.M."/>
            <person name="Gansberger K."/>
            <person name="Moffat K."/>
            <person name="Hill J."/>
            <person name="Bera J."/>
            <person name="Fadrosh D."/>
            <person name="Jin S."/>
            <person name="Johri S."/>
            <person name="Kim M."/>
            <person name="Overton L."/>
            <person name="Reardon M."/>
            <person name="Tsitrin T."/>
            <person name="Vuong H."/>
            <person name="Weaver B."/>
            <person name="Ciecko A."/>
            <person name="Tallon L."/>
            <person name="Jackson J."/>
            <person name="Pai G."/>
            <person name="Aken S.V."/>
            <person name="Utterback T."/>
            <person name="Reidmuller S."/>
            <person name="Feldblyum T."/>
            <person name="Hsiao J."/>
            <person name="Zismann V."/>
            <person name="Iobst S."/>
            <person name="de Vazeille A.R."/>
            <person name="Buell C.R."/>
            <person name="Ying K."/>
            <person name="Li Y."/>
            <person name="Lu T."/>
            <person name="Huang Y."/>
            <person name="Zhao Q."/>
            <person name="Feng Q."/>
            <person name="Zhang L."/>
            <person name="Zhu J."/>
            <person name="Weng Q."/>
            <person name="Mu J."/>
            <person name="Lu Y."/>
            <person name="Fan D."/>
            <person name="Liu Y."/>
            <person name="Guan J."/>
            <person name="Zhang Y."/>
            <person name="Yu S."/>
            <person name="Liu X."/>
            <person name="Zhang Y."/>
            <person name="Hong G."/>
            <person name="Han B."/>
            <person name="Choisne N."/>
            <person name="Demange N."/>
            <person name="Orjeda G."/>
            <person name="Samain S."/>
            <person name="Cattolico L."/>
            <person name="Pelletier E."/>
            <person name="Couloux A."/>
            <person name="Segurens B."/>
            <person name="Wincker P."/>
            <person name="D'Hont A."/>
            <person name="Scarpelli C."/>
            <person name="Weissenbach J."/>
            <person name="Salanoubat M."/>
            <person name="Quetier F."/>
            <person name="Yu Y."/>
            <person name="Kim H.R."/>
            <person name="Rambo T."/>
            <person name="Currie J."/>
            <person name="Collura K."/>
            <person name="Luo M."/>
            <person name="Yang T."/>
            <person name="Ammiraju J.S.S."/>
            <person name="Engler F."/>
            <person name="Soderlund C."/>
            <person name="Wing R.A."/>
            <person name="Palmer L.E."/>
            <person name="de la Bastide M."/>
            <person name="Spiegel L."/>
            <person name="Nascimento L."/>
            <person name="Zutavern T."/>
            <person name="O'Shaughnessy A."/>
            <person name="Dike S."/>
            <person name="Dedhia N."/>
            <person name="Preston R."/>
            <person name="Balija V."/>
            <person name="McCombie W.R."/>
            <person name="Chow T."/>
            <person name="Chen H."/>
            <person name="Chung M."/>
            <person name="Chen C."/>
            <person name="Shaw J."/>
            <person name="Wu H."/>
            <person name="Hsiao K."/>
            <person name="Chao Y."/>
            <person name="Chu M."/>
            <person name="Cheng C."/>
            <person name="Hour A."/>
            <person name="Lee P."/>
            <person name="Lin S."/>
            <person name="Lin Y."/>
            <person name="Liou J."/>
            <person name="Liu S."/>
            <person name="Hsing Y."/>
            <person name="Raghuvanshi S."/>
            <person name="Mohanty A."/>
            <person name="Bharti A.K."/>
            <person name="Gaur A."/>
            <person name="Gupta V."/>
            <person name="Kumar D."/>
            <person name="Ravi V."/>
            <person name="Vij S."/>
            <person name="Kapur A."/>
            <person name="Khurana P."/>
            <person name="Khurana P."/>
            <person name="Khurana J.P."/>
            <person name="Tyagi A.K."/>
            <person name="Gaikwad K."/>
            <person name="Singh A."/>
            <person name="Dalal V."/>
            <person name="Srivastava S."/>
            <person name="Dixit A."/>
            <person name="Pal A.K."/>
            <person name="Ghazi I.A."/>
            <person name="Yadav M."/>
            <person name="Pandit A."/>
            <person name="Bhargava A."/>
            <person name="Sureshbabu K."/>
            <person name="Batra K."/>
            <person name="Sharma T.R."/>
            <person name="Mohapatra T."/>
            <person name="Singh N.K."/>
            <person name="Messing J."/>
            <person name="Nelson A.B."/>
            <person name="Fuks G."/>
            <person name="Kavchok S."/>
            <person name="Keizer G."/>
            <person name="Linton E."/>
            <person name="Llaca V."/>
            <person name="Song R."/>
            <person name="Tanyolac B."/>
            <person name="Young S."/>
            <person name="Ho-Il K."/>
            <person name="Hahn J.H."/>
            <person name="Sangsakoo G."/>
            <person name="Vanavichit A."/>
            <person name="de Mattos Luiz.A.T."/>
            <person name="Zimmer P.D."/>
            <person name="Malone G."/>
            <person name="Dellagostin O."/>
            <person name="de Oliveira A.C."/>
            <person name="Bevan M."/>
            <person name="Bancroft I."/>
            <person name="Minx P."/>
            <person name="Cordum H."/>
            <person name="Wilson R."/>
            <person name="Cheng Z."/>
            <person name="Jin W."/>
            <person name="Jiang J."/>
            <person name="Leong S.A."/>
            <person name="Iwama H."/>
            <person name="Gojobori T."/>
            <person name="Itoh T."/>
            <person name="Niimura Y."/>
            <person name="Fujii Y."/>
            <person name="Habara T."/>
            <person name="Sakai H."/>
            <person name="Sato Y."/>
            <person name="Wilson G."/>
            <person name="Kumar K."/>
            <person name="McCouch S."/>
            <person name="Juretic N."/>
            <person name="Hoen D."/>
            <person name="Wright S."/>
            <person name="Bruskiewich R."/>
            <person name="Bureau T."/>
            <person name="Miyao A."/>
            <person name="Hirochika H."/>
            <person name="Nishikawa T."/>
            <person name="Kadowaki K."/>
            <person name="Sugiura M."/>
            <person name="Burr B."/>
            <person name="Sasaki T."/>
        </authorList>
    </citation>
    <scope>NUCLEOTIDE SEQUENCE [LARGE SCALE GENOMIC DNA]</scope>
    <source>
        <strain evidence="3">cv. Nipponbare</strain>
    </source>
</reference>
<name>Q69VD6_ORYSJ</name>
<sequence>MAESWRRPQADPRVVARWWRRRLPRMDRVAMATAECGGGNGRGPRWRWPRVDPAAGK</sequence>
<feature type="region of interest" description="Disordered" evidence="1">
    <location>
        <begin position="34"/>
        <end position="57"/>
    </location>
</feature>
<reference evidence="3" key="2">
    <citation type="journal article" date="2008" name="Nucleic Acids Res.">
        <title>The rice annotation project database (RAP-DB): 2008 update.</title>
        <authorList>
            <consortium name="The rice annotation project (RAP)"/>
        </authorList>
    </citation>
    <scope>GENOME REANNOTATION</scope>
    <source>
        <strain evidence="3">cv. Nipponbare</strain>
    </source>
</reference>